<dbReference type="EMBL" id="QJPH01000567">
    <property type="protein sequence ID" value="PZN69910.1"/>
    <property type="molecule type" value="Genomic_DNA"/>
</dbReference>
<evidence type="ECO:0000313" key="2">
    <source>
        <dbReference type="Proteomes" id="UP000249396"/>
    </source>
</evidence>
<dbReference type="AlphaFoldDB" id="A0A2W4S1S8"/>
<accession>A0A2W4S1S8</accession>
<gene>
    <name evidence="1" type="ORF">DM484_28990</name>
</gene>
<name>A0A2W4S1S8_9GAMM</name>
<reference evidence="1 2" key="1">
    <citation type="journal article" date="2018" name="Aquat. Microb. Ecol.">
        <title>Gammaproteobacterial methanotrophs dominate.</title>
        <authorList>
            <person name="Rissanen A.J."/>
            <person name="Saarenheimo J."/>
            <person name="Tiirola M."/>
            <person name="Peura S."/>
            <person name="Aalto S.L."/>
            <person name="Karvinen A."/>
            <person name="Nykanen H."/>
        </authorList>
    </citation>
    <scope>NUCLEOTIDE SEQUENCE [LARGE SCALE GENOMIC DNA]</scope>
    <source>
        <strain evidence="1">AMbin10</strain>
    </source>
</reference>
<protein>
    <submittedName>
        <fullName evidence="1">Uncharacterized protein</fullName>
    </submittedName>
</protein>
<dbReference type="Proteomes" id="UP000249396">
    <property type="component" value="Unassembled WGS sequence"/>
</dbReference>
<sequence>MSLFKEAALRSFQNKMLDHLRDFSPLLFEAVGEEQMGKAIQFGIDQAGGHGFNLRGPVQFYLELMLLFGSHFDSDPQYSWVGKILNDQDSGSQMQRAEMLYEKAIDYRKKVAGPDDTYTFEALKNIGFMARQPLTVSKNNFTQDMLQVIASLYPQKAAYVGREGLEALIHKAMGGAQRQRFTTVRGAVLVTLLMFAFGHGCGVDPLYPWIAKSLKNETQPDPDLRARHLEKNALTWLEHVLANFDKDA</sequence>
<organism evidence="1 2">
    <name type="scientific">Candidatus Methylumidiphilus alinenensis</name>
    <dbReference type="NCBI Taxonomy" id="2202197"/>
    <lineage>
        <taxon>Bacteria</taxon>
        <taxon>Pseudomonadati</taxon>
        <taxon>Pseudomonadota</taxon>
        <taxon>Gammaproteobacteria</taxon>
        <taxon>Methylococcales</taxon>
        <taxon>Candidatus Methylumidiphilus</taxon>
    </lineage>
</organism>
<evidence type="ECO:0000313" key="1">
    <source>
        <dbReference type="EMBL" id="PZN69910.1"/>
    </source>
</evidence>
<comment type="caution">
    <text evidence="1">The sequence shown here is derived from an EMBL/GenBank/DDBJ whole genome shotgun (WGS) entry which is preliminary data.</text>
</comment>
<proteinExistence type="predicted"/>